<dbReference type="EMBL" id="CADDTS010000043">
    <property type="protein sequence ID" value="CAB1220609.1"/>
    <property type="molecule type" value="Genomic_DNA"/>
</dbReference>
<sequence length="83" mass="8916">MHSKKIAFAVLMVTMVTTAAWAEPAIQAGDTLESLSQVKIDIRTHSSTPAQTENNQPATQQKPTTEPAAQMVDVDAIDQPIAQ</sequence>
<reference evidence="3 4" key="1">
    <citation type="submission" date="2020-02" db="EMBL/GenBank/DDBJ databases">
        <authorList>
            <person name="Chaudhuri R."/>
        </authorList>
    </citation>
    <scope>NUCLEOTIDE SEQUENCE [LARGE SCALE GENOMIC DNA]</scope>
    <source>
        <strain evidence="3">SFB21</strain>
    </source>
</reference>
<feature type="region of interest" description="Disordered" evidence="1">
    <location>
        <begin position="40"/>
        <end position="83"/>
    </location>
</feature>
<gene>
    <name evidence="3" type="ORF">SFB21_2636</name>
</gene>
<evidence type="ECO:0000313" key="3">
    <source>
        <dbReference type="EMBL" id="CAB1220609.1"/>
    </source>
</evidence>
<feature type="chain" id="PRO_5032814753" evidence="2">
    <location>
        <begin position="23"/>
        <end position="83"/>
    </location>
</feature>
<dbReference type="AlphaFoldDB" id="A0A811GE91"/>
<protein>
    <submittedName>
        <fullName evidence="3">Uncharacterized protein</fullName>
    </submittedName>
</protein>
<dbReference type="Proteomes" id="UP000489961">
    <property type="component" value="Unassembled WGS sequence"/>
</dbReference>
<comment type="caution">
    <text evidence="3">The sequence shown here is derived from an EMBL/GenBank/DDBJ whole genome shotgun (WGS) entry which is preliminary data.</text>
</comment>
<evidence type="ECO:0000256" key="2">
    <source>
        <dbReference type="SAM" id="SignalP"/>
    </source>
</evidence>
<feature type="compositionally biased region" description="Polar residues" evidence="1">
    <location>
        <begin position="45"/>
        <end position="64"/>
    </location>
</feature>
<keyword evidence="2" id="KW-0732">Signal</keyword>
<evidence type="ECO:0000313" key="4">
    <source>
        <dbReference type="Proteomes" id="UP000489961"/>
    </source>
</evidence>
<name>A0A811GE91_9GAMM</name>
<evidence type="ECO:0000256" key="1">
    <source>
        <dbReference type="SAM" id="MobiDB-lite"/>
    </source>
</evidence>
<accession>A0A811GE91</accession>
<proteinExistence type="predicted"/>
<organism evidence="3 4">
    <name type="scientific">Acinetobacter bouvetii</name>
    <dbReference type="NCBI Taxonomy" id="202951"/>
    <lineage>
        <taxon>Bacteria</taxon>
        <taxon>Pseudomonadati</taxon>
        <taxon>Pseudomonadota</taxon>
        <taxon>Gammaproteobacteria</taxon>
        <taxon>Moraxellales</taxon>
        <taxon>Moraxellaceae</taxon>
        <taxon>Acinetobacter</taxon>
    </lineage>
</organism>
<dbReference type="RefSeq" id="WP_254592245.1">
    <property type="nucleotide sequence ID" value="NZ_CADDTS010000043.1"/>
</dbReference>
<feature type="signal peptide" evidence="2">
    <location>
        <begin position="1"/>
        <end position="22"/>
    </location>
</feature>